<dbReference type="EMBL" id="JAVHJL010000011">
    <property type="protein sequence ID" value="KAK6496043.1"/>
    <property type="molecule type" value="Genomic_DNA"/>
</dbReference>
<evidence type="ECO:0000313" key="4">
    <source>
        <dbReference type="Proteomes" id="UP001370758"/>
    </source>
</evidence>
<keyword evidence="1" id="KW-0175">Coiled coil</keyword>
<feature type="region of interest" description="Disordered" evidence="2">
    <location>
        <begin position="1"/>
        <end position="87"/>
    </location>
</feature>
<dbReference type="Proteomes" id="UP001370758">
    <property type="component" value="Unassembled WGS sequence"/>
</dbReference>
<accession>A0AAV9VSA1</accession>
<feature type="region of interest" description="Disordered" evidence="2">
    <location>
        <begin position="185"/>
        <end position="211"/>
    </location>
</feature>
<proteinExistence type="predicted"/>
<feature type="compositionally biased region" description="Basic and acidic residues" evidence="2">
    <location>
        <begin position="55"/>
        <end position="66"/>
    </location>
</feature>
<reference evidence="3 4" key="1">
    <citation type="submission" date="2023-08" db="EMBL/GenBank/DDBJ databases">
        <authorList>
            <person name="Palmer J.M."/>
        </authorList>
    </citation>
    <scope>NUCLEOTIDE SEQUENCE [LARGE SCALE GENOMIC DNA]</scope>
    <source>
        <strain evidence="3 4">TWF481</strain>
    </source>
</reference>
<gene>
    <name evidence="3" type="ORF">TWF481_002068</name>
</gene>
<feature type="compositionally biased region" description="Basic and acidic residues" evidence="2">
    <location>
        <begin position="201"/>
        <end position="211"/>
    </location>
</feature>
<organism evidence="3 4">
    <name type="scientific">Arthrobotrys musiformis</name>
    <dbReference type="NCBI Taxonomy" id="47236"/>
    <lineage>
        <taxon>Eukaryota</taxon>
        <taxon>Fungi</taxon>
        <taxon>Dikarya</taxon>
        <taxon>Ascomycota</taxon>
        <taxon>Pezizomycotina</taxon>
        <taxon>Orbiliomycetes</taxon>
        <taxon>Orbiliales</taxon>
        <taxon>Orbiliaceae</taxon>
        <taxon>Arthrobotrys</taxon>
    </lineage>
</organism>
<evidence type="ECO:0000256" key="1">
    <source>
        <dbReference type="SAM" id="Coils"/>
    </source>
</evidence>
<feature type="compositionally biased region" description="Gly residues" evidence="2">
    <location>
        <begin position="1"/>
        <end position="10"/>
    </location>
</feature>
<feature type="coiled-coil region" evidence="1">
    <location>
        <begin position="142"/>
        <end position="169"/>
    </location>
</feature>
<dbReference type="AlphaFoldDB" id="A0AAV9VSA1"/>
<name>A0AAV9VSA1_9PEZI</name>
<sequence length="211" mass="25245">MFKGLLGGGNAPKNQKKDRGSARKDSPRRDRDKNRDRDRDRDRHKAPQSPTENLNLHHERGRDKRSPNPHHRRDHHDDDPPRKVPKIDILKFPPFPFSWPTPEMTHQQWYISLSLKKDDVEFIVDKWWHKVQSFFKTYDPYTIQLEEDLKEAVRNVRRLRRERDAWKKEHDDVFVMYQKLKMAKDRQGGAGPSREAANRFIAKDSDRDYTG</sequence>
<evidence type="ECO:0000313" key="3">
    <source>
        <dbReference type="EMBL" id="KAK6496043.1"/>
    </source>
</evidence>
<comment type="caution">
    <text evidence="3">The sequence shown here is derived from an EMBL/GenBank/DDBJ whole genome shotgun (WGS) entry which is preliminary data.</text>
</comment>
<feature type="compositionally biased region" description="Basic and acidic residues" evidence="2">
    <location>
        <begin position="15"/>
        <end position="45"/>
    </location>
</feature>
<evidence type="ECO:0000256" key="2">
    <source>
        <dbReference type="SAM" id="MobiDB-lite"/>
    </source>
</evidence>
<keyword evidence="4" id="KW-1185">Reference proteome</keyword>
<protein>
    <submittedName>
        <fullName evidence="3">Uncharacterized protein</fullName>
    </submittedName>
</protein>
<feature type="compositionally biased region" description="Basic and acidic residues" evidence="2">
    <location>
        <begin position="75"/>
        <end position="87"/>
    </location>
</feature>